<evidence type="ECO:0008006" key="3">
    <source>
        <dbReference type="Google" id="ProtNLM"/>
    </source>
</evidence>
<proteinExistence type="predicted"/>
<protein>
    <recommendedName>
        <fullName evidence="3">Tetratricopeptide repeat protein</fullName>
    </recommendedName>
</protein>
<dbReference type="RefSeq" id="WP_203983234.1">
    <property type="nucleotide sequence ID" value="NZ_BOOU01000024.1"/>
</dbReference>
<reference evidence="1" key="1">
    <citation type="submission" date="2021-01" db="EMBL/GenBank/DDBJ databases">
        <title>Whole genome shotgun sequence of Sphaerisporangium rufum NBRC 109079.</title>
        <authorList>
            <person name="Komaki H."/>
            <person name="Tamura T."/>
        </authorList>
    </citation>
    <scope>NUCLEOTIDE SEQUENCE</scope>
    <source>
        <strain evidence="1">NBRC 109079</strain>
    </source>
</reference>
<accession>A0A919QZ15</accession>
<evidence type="ECO:0000313" key="2">
    <source>
        <dbReference type="Proteomes" id="UP000655287"/>
    </source>
</evidence>
<sequence length="112" mass="12405">MYSRTAKVHETLGEHRAAAEHYALAAASRPSTYARVVALDLVAGAEMHLTNGGIEQACATWHQAIDHMDGVRSMRTLRAIRRMRAALARFRARGLRCAAELDERARDFITGT</sequence>
<name>A0A919QZ15_9ACTN</name>
<organism evidence="1 2">
    <name type="scientific">Sphaerisporangium rufum</name>
    <dbReference type="NCBI Taxonomy" id="1381558"/>
    <lineage>
        <taxon>Bacteria</taxon>
        <taxon>Bacillati</taxon>
        <taxon>Actinomycetota</taxon>
        <taxon>Actinomycetes</taxon>
        <taxon>Streptosporangiales</taxon>
        <taxon>Streptosporangiaceae</taxon>
        <taxon>Sphaerisporangium</taxon>
    </lineage>
</organism>
<keyword evidence="2" id="KW-1185">Reference proteome</keyword>
<dbReference type="EMBL" id="BOOU01000024">
    <property type="protein sequence ID" value="GII76607.1"/>
    <property type="molecule type" value="Genomic_DNA"/>
</dbReference>
<dbReference type="AlphaFoldDB" id="A0A919QZ15"/>
<comment type="caution">
    <text evidence="1">The sequence shown here is derived from an EMBL/GenBank/DDBJ whole genome shotgun (WGS) entry which is preliminary data.</text>
</comment>
<dbReference type="Proteomes" id="UP000655287">
    <property type="component" value="Unassembled WGS sequence"/>
</dbReference>
<gene>
    <name evidence="1" type="ORF">Sru01_15890</name>
</gene>
<evidence type="ECO:0000313" key="1">
    <source>
        <dbReference type="EMBL" id="GII76607.1"/>
    </source>
</evidence>